<comment type="catalytic activity">
    <reaction evidence="9">
        <text>adenosine + H2O + H(+) = inosine + NH4(+)</text>
        <dbReference type="Rhea" id="RHEA:24408"/>
        <dbReference type="ChEBI" id="CHEBI:15377"/>
        <dbReference type="ChEBI" id="CHEBI:15378"/>
        <dbReference type="ChEBI" id="CHEBI:16335"/>
        <dbReference type="ChEBI" id="CHEBI:17596"/>
        <dbReference type="ChEBI" id="CHEBI:28938"/>
        <dbReference type="EC" id="3.5.4.4"/>
    </reaction>
    <physiologicalReaction direction="left-to-right" evidence="9">
        <dbReference type="Rhea" id="RHEA:24409"/>
    </physiologicalReaction>
</comment>
<comment type="catalytic activity">
    <reaction evidence="1">
        <text>inosine + phosphate = alpha-D-ribose 1-phosphate + hypoxanthine</text>
        <dbReference type="Rhea" id="RHEA:27646"/>
        <dbReference type="ChEBI" id="CHEBI:17368"/>
        <dbReference type="ChEBI" id="CHEBI:17596"/>
        <dbReference type="ChEBI" id="CHEBI:43474"/>
        <dbReference type="ChEBI" id="CHEBI:57720"/>
        <dbReference type="EC" id="2.4.2.1"/>
    </reaction>
    <physiologicalReaction direction="left-to-right" evidence="1">
        <dbReference type="Rhea" id="RHEA:27647"/>
    </physiologicalReaction>
</comment>
<evidence type="ECO:0000256" key="7">
    <source>
        <dbReference type="ARBA" id="ARBA00022833"/>
    </source>
</evidence>
<evidence type="ECO:0000256" key="10">
    <source>
        <dbReference type="ARBA" id="ARBA00048968"/>
    </source>
</evidence>
<evidence type="ECO:0000313" key="13">
    <source>
        <dbReference type="Proteomes" id="UP000185628"/>
    </source>
</evidence>
<evidence type="ECO:0000256" key="1">
    <source>
        <dbReference type="ARBA" id="ARBA00000553"/>
    </source>
</evidence>
<dbReference type="CDD" id="cd16833">
    <property type="entry name" value="YfiH"/>
    <property type="match status" value="1"/>
</dbReference>
<protein>
    <recommendedName>
        <fullName evidence="14">Laccase domain-containing protein</fullName>
    </recommendedName>
</protein>
<comment type="function">
    <text evidence="2">Purine nucleoside enzyme that catalyzes the phosphorolysis of adenosine and inosine nucleosides, yielding D-ribose 1-phosphate and the respective free bases, adenine and hypoxanthine. Also catalyzes the phosphorolysis of S-methyl-5'-thioadenosine into adenine and S-methyl-5-thio-alpha-D-ribose 1-phosphate. Also has adenosine deaminase activity.</text>
</comment>
<dbReference type="Gene3D" id="3.60.140.10">
    <property type="entry name" value="CNF1/YfiH-like putative cysteine hydrolases"/>
    <property type="match status" value="1"/>
</dbReference>
<dbReference type="AlphaFoldDB" id="A0A1Q5Q2C9"/>
<reference evidence="13" key="1">
    <citation type="submission" date="2016-12" db="EMBL/GenBank/DDBJ databases">
        <authorList>
            <person name="Meng X."/>
        </authorList>
    </citation>
    <scope>NUCLEOTIDE SEQUENCE [LARGE SCALE GENOMIC DNA]</scope>
    <source>
        <strain evidence="13">DSM 19116</strain>
    </source>
</reference>
<accession>A0A1Q5Q2C9</accession>
<sequence>MPCDDPADVTRRRAELSKAVGHELSWVRQVHSATVLETETGGCVAGEGDALFVSPPSSRGIAPAVLTADCVPVLIASESGTYRAAIHAGRKGLVARIITETITRLRALTDEPLYAALGPHICARCYEVSPKLAAEVTAERSGSAATTSWGTPALDLTAMACAELDAAGVPLSDVTPPECTLENPALFSYRRDGTAGRIASCVVAIGDTPSPLPNPLSKAP</sequence>
<dbReference type="PANTHER" id="PTHR30616:SF2">
    <property type="entry name" value="PURINE NUCLEOSIDE PHOSPHORYLASE LACC1"/>
    <property type="match status" value="1"/>
</dbReference>
<comment type="caution">
    <text evidence="12">The sequence shown here is derived from an EMBL/GenBank/DDBJ whole genome shotgun (WGS) entry which is preliminary data.</text>
</comment>
<dbReference type="InterPro" id="IPR003730">
    <property type="entry name" value="Cu_polyphenol_OxRdtase"/>
</dbReference>
<dbReference type="GO" id="GO:0016787">
    <property type="term" value="F:hydrolase activity"/>
    <property type="evidence" value="ECO:0007669"/>
    <property type="project" value="UniProtKB-KW"/>
</dbReference>
<evidence type="ECO:0008006" key="14">
    <source>
        <dbReference type="Google" id="ProtNLM"/>
    </source>
</evidence>
<gene>
    <name evidence="12" type="ORF">BSZ39_06460</name>
</gene>
<keyword evidence="5" id="KW-0479">Metal-binding</keyword>
<evidence type="ECO:0000256" key="11">
    <source>
        <dbReference type="ARBA" id="ARBA00049893"/>
    </source>
</evidence>
<keyword evidence="13" id="KW-1185">Reference proteome</keyword>
<evidence type="ECO:0000256" key="4">
    <source>
        <dbReference type="ARBA" id="ARBA00022679"/>
    </source>
</evidence>
<keyword evidence="4" id="KW-0808">Transferase</keyword>
<dbReference type="PANTHER" id="PTHR30616">
    <property type="entry name" value="UNCHARACTERIZED PROTEIN YFIH"/>
    <property type="match status" value="1"/>
</dbReference>
<dbReference type="GO" id="GO:0017061">
    <property type="term" value="F:S-methyl-5-thioadenosine phosphorylase activity"/>
    <property type="evidence" value="ECO:0007669"/>
    <property type="project" value="UniProtKB-EC"/>
</dbReference>
<evidence type="ECO:0000256" key="3">
    <source>
        <dbReference type="ARBA" id="ARBA00007353"/>
    </source>
</evidence>
<organism evidence="12 13">
    <name type="scientific">Bowdeniella nasicola</name>
    <dbReference type="NCBI Taxonomy" id="208480"/>
    <lineage>
        <taxon>Bacteria</taxon>
        <taxon>Bacillati</taxon>
        <taxon>Actinomycetota</taxon>
        <taxon>Actinomycetes</taxon>
        <taxon>Actinomycetales</taxon>
        <taxon>Actinomycetaceae</taxon>
        <taxon>Bowdeniella</taxon>
    </lineage>
</organism>
<evidence type="ECO:0000256" key="9">
    <source>
        <dbReference type="ARBA" id="ARBA00047989"/>
    </source>
</evidence>
<dbReference type="InterPro" id="IPR011324">
    <property type="entry name" value="Cytotoxic_necrot_fac-like_cat"/>
</dbReference>
<dbReference type="EMBL" id="MQVR01000031">
    <property type="protein sequence ID" value="OKL54004.1"/>
    <property type="molecule type" value="Genomic_DNA"/>
</dbReference>
<proteinExistence type="inferred from homology"/>
<evidence type="ECO:0000313" key="12">
    <source>
        <dbReference type="EMBL" id="OKL54004.1"/>
    </source>
</evidence>
<dbReference type="Pfam" id="PF02578">
    <property type="entry name" value="Cu-oxidase_4"/>
    <property type="match status" value="1"/>
</dbReference>
<evidence type="ECO:0000256" key="5">
    <source>
        <dbReference type="ARBA" id="ARBA00022723"/>
    </source>
</evidence>
<dbReference type="SUPFAM" id="SSF64438">
    <property type="entry name" value="CNF1/YfiH-like putative cysteine hydrolases"/>
    <property type="match status" value="1"/>
</dbReference>
<comment type="catalytic activity">
    <reaction evidence="10">
        <text>adenosine + phosphate = alpha-D-ribose 1-phosphate + adenine</text>
        <dbReference type="Rhea" id="RHEA:27642"/>
        <dbReference type="ChEBI" id="CHEBI:16335"/>
        <dbReference type="ChEBI" id="CHEBI:16708"/>
        <dbReference type="ChEBI" id="CHEBI:43474"/>
        <dbReference type="ChEBI" id="CHEBI:57720"/>
        <dbReference type="EC" id="2.4.2.1"/>
    </reaction>
    <physiologicalReaction direction="left-to-right" evidence="10">
        <dbReference type="Rhea" id="RHEA:27643"/>
    </physiologicalReaction>
</comment>
<dbReference type="InterPro" id="IPR038371">
    <property type="entry name" value="Cu_polyphenol_OxRdtase_sf"/>
</dbReference>
<evidence type="ECO:0000256" key="6">
    <source>
        <dbReference type="ARBA" id="ARBA00022801"/>
    </source>
</evidence>
<keyword evidence="6" id="KW-0378">Hydrolase</keyword>
<evidence type="ECO:0000256" key="2">
    <source>
        <dbReference type="ARBA" id="ARBA00003215"/>
    </source>
</evidence>
<name>A0A1Q5Q2C9_9ACTO</name>
<keyword evidence="8" id="KW-0186">Copper</keyword>
<comment type="catalytic activity">
    <reaction evidence="11">
        <text>S-methyl-5'-thioadenosine + phosphate = 5-(methylsulfanyl)-alpha-D-ribose 1-phosphate + adenine</text>
        <dbReference type="Rhea" id="RHEA:11852"/>
        <dbReference type="ChEBI" id="CHEBI:16708"/>
        <dbReference type="ChEBI" id="CHEBI:17509"/>
        <dbReference type="ChEBI" id="CHEBI:43474"/>
        <dbReference type="ChEBI" id="CHEBI:58533"/>
        <dbReference type="EC" id="2.4.2.28"/>
    </reaction>
    <physiologicalReaction direction="left-to-right" evidence="11">
        <dbReference type="Rhea" id="RHEA:11853"/>
    </physiologicalReaction>
</comment>
<dbReference type="GO" id="GO:0005507">
    <property type="term" value="F:copper ion binding"/>
    <property type="evidence" value="ECO:0007669"/>
    <property type="project" value="TreeGrafter"/>
</dbReference>
<keyword evidence="7" id="KW-0862">Zinc</keyword>
<comment type="similarity">
    <text evidence="3">Belongs to the purine nucleoside phosphorylase YfiH/LACC1 family.</text>
</comment>
<evidence type="ECO:0000256" key="8">
    <source>
        <dbReference type="ARBA" id="ARBA00023008"/>
    </source>
</evidence>
<dbReference type="Proteomes" id="UP000185628">
    <property type="component" value="Unassembled WGS sequence"/>
</dbReference>